<sequence length="24" mass="2728">MLLLLPSEMVDRFGVEVILVTHES</sequence>
<evidence type="ECO:0000313" key="1">
    <source>
        <dbReference type="EMBL" id="JAH68468.1"/>
    </source>
</evidence>
<name>A0A0E9UU26_ANGAN</name>
<dbReference type="EMBL" id="GBXM01040109">
    <property type="protein sequence ID" value="JAH68468.1"/>
    <property type="molecule type" value="Transcribed_RNA"/>
</dbReference>
<organism evidence="1">
    <name type="scientific">Anguilla anguilla</name>
    <name type="common">European freshwater eel</name>
    <name type="synonym">Muraena anguilla</name>
    <dbReference type="NCBI Taxonomy" id="7936"/>
    <lineage>
        <taxon>Eukaryota</taxon>
        <taxon>Metazoa</taxon>
        <taxon>Chordata</taxon>
        <taxon>Craniata</taxon>
        <taxon>Vertebrata</taxon>
        <taxon>Euteleostomi</taxon>
        <taxon>Actinopterygii</taxon>
        <taxon>Neopterygii</taxon>
        <taxon>Teleostei</taxon>
        <taxon>Anguilliformes</taxon>
        <taxon>Anguillidae</taxon>
        <taxon>Anguilla</taxon>
    </lineage>
</organism>
<accession>A0A0E9UU26</accession>
<reference evidence="1" key="1">
    <citation type="submission" date="2014-11" db="EMBL/GenBank/DDBJ databases">
        <authorList>
            <person name="Amaro Gonzalez C."/>
        </authorList>
    </citation>
    <scope>NUCLEOTIDE SEQUENCE</scope>
</reference>
<protein>
    <submittedName>
        <fullName evidence="1">Uncharacterized protein</fullName>
    </submittedName>
</protein>
<proteinExistence type="predicted"/>
<dbReference type="AlphaFoldDB" id="A0A0E9UU26"/>
<reference evidence="1" key="2">
    <citation type="journal article" date="2015" name="Fish Shellfish Immunol.">
        <title>Early steps in the European eel (Anguilla anguilla)-Vibrio vulnificus interaction in the gills: Role of the RtxA13 toxin.</title>
        <authorList>
            <person name="Callol A."/>
            <person name="Pajuelo D."/>
            <person name="Ebbesson L."/>
            <person name="Teles M."/>
            <person name="MacKenzie S."/>
            <person name="Amaro C."/>
        </authorList>
    </citation>
    <scope>NUCLEOTIDE SEQUENCE</scope>
</reference>